<organism evidence="1 2">
    <name type="scientific">Undibacterium terreum</name>
    <dbReference type="NCBI Taxonomy" id="1224302"/>
    <lineage>
        <taxon>Bacteria</taxon>
        <taxon>Pseudomonadati</taxon>
        <taxon>Pseudomonadota</taxon>
        <taxon>Betaproteobacteria</taxon>
        <taxon>Burkholderiales</taxon>
        <taxon>Oxalobacteraceae</taxon>
        <taxon>Undibacterium</taxon>
    </lineage>
</organism>
<protein>
    <submittedName>
        <fullName evidence="1">Uncharacterized protein</fullName>
    </submittedName>
</protein>
<sequence length="91" mass="10137">MSKFIFFEDDAYLFTPMVSGREDGLWEVSVLFERKIDHARELVPAIRHKLRTVFDTSEEAMQAGIDHGHSCIKQGEVGLPKAGTQDGQSAG</sequence>
<dbReference type="EMBL" id="BMED01000001">
    <property type="protein sequence ID" value="GGC63635.1"/>
    <property type="molecule type" value="Genomic_DNA"/>
</dbReference>
<evidence type="ECO:0000313" key="1">
    <source>
        <dbReference type="EMBL" id="GGC63635.1"/>
    </source>
</evidence>
<reference evidence="1" key="1">
    <citation type="journal article" date="2014" name="Int. J. Syst. Evol. Microbiol.">
        <title>Complete genome sequence of Corynebacterium casei LMG S-19264T (=DSM 44701T), isolated from a smear-ripened cheese.</title>
        <authorList>
            <consortium name="US DOE Joint Genome Institute (JGI-PGF)"/>
            <person name="Walter F."/>
            <person name="Albersmeier A."/>
            <person name="Kalinowski J."/>
            <person name="Ruckert C."/>
        </authorList>
    </citation>
    <scope>NUCLEOTIDE SEQUENCE</scope>
    <source>
        <strain evidence="1">CGMCC 1.10998</strain>
    </source>
</reference>
<proteinExistence type="predicted"/>
<dbReference type="RefSeq" id="WP_188564689.1">
    <property type="nucleotide sequence ID" value="NZ_BMED01000001.1"/>
</dbReference>
<dbReference type="Proteomes" id="UP000637423">
    <property type="component" value="Unassembled WGS sequence"/>
</dbReference>
<keyword evidence="2" id="KW-1185">Reference proteome</keyword>
<dbReference type="AlphaFoldDB" id="A0A916XCE4"/>
<evidence type="ECO:0000313" key="2">
    <source>
        <dbReference type="Proteomes" id="UP000637423"/>
    </source>
</evidence>
<comment type="caution">
    <text evidence="1">The sequence shown here is derived from an EMBL/GenBank/DDBJ whole genome shotgun (WGS) entry which is preliminary data.</text>
</comment>
<reference evidence="1" key="2">
    <citation type="submission" date="2020-09" db="EMBL/GenBank/DDBJ databases">
        <authorList>
            <person name="Sun Q."/>
            <person name="Zhou Y."/>
        </authorList>
    </citation>
    <scope>NUCLEOTIDE SEQUENCE</scope>
    <source>
        <strain evidence="1">CGMCC 1.10998</strain>
    </source>
</reference>
<name>A0A916XCE4_9BURK</name>
<gene>
    <name evidence="1" type="ORF">GCM10011396_08270</name>
</gene>
<accession>A0A916XCE4</accession>